<proteinExistence type="predicted"/>
<accession>A0A0E9PP58</accession>
<reference evidence="1" key="1">
    <citation type="submission" date="2014-11" db="EMBL/GenBank/DDBJ databases">
        <authorList>
            <person name="Amaro Gonzalez C."/>
        </authorList>
    </citation>
    <scope>NUCLEOTIDE SEQUENCE</scope>
</reference>
<organism evidence="1">
    <name type="scientific">Anguilla anguilla</name>
    <name type="common">European freshwater eel</name>
    <name type="synonym">Muraena anguilla</name>
    <dbReference type="NCBI Taxonomy" id="7936"/>
    <lineage>
        <taxon>Eukaryota</taxon>
        <taxon>Metazoa</taxon>
        <taxon>Chordata</taxon>
        <taxon>Craniata</taxon>
        <taxon>Vertebrata</taxon>
        <taxon>Euteleostomi</taxon>
        <taxon>Actinopterygii</taxon>
        <taxon>Neopterygii</taxon>
        <taxon>Teleostei</taxon>
        <taxon>Anguilliformes</taxon>
        <taxon>Anguillidae</taxon>
        <taxon>Anguilla</taxon>
    </lineage>
</organism>
<sequence length="29" mass="3264">MAKLYFELHIIFAMHISPINFVEAAAASK</sequence>
<dbReference type="AlphaFoldDB" id="A0A0E9PP58"/>
<protein>
    <submittedName>
        <fullName evidence="1">Uncharacterized protein</fullName>
    </submittedName>
</protein>
<evidence type="ECO:0000313" key="1">
    <source>
        <dbReference type="EMBL" id="JAH06411.1"/>
    </source>
</evidence>
<name>A0A0E9PP58_ANGAN</name>
<dbReference type="EMBL" id="GBXM01102166">
    <property type="protein sequence ID" value="JAH06411.1"/>
    <property type="molecule type" value="Transcribed_RNA"/>
</dbReference>
<reference evidence="1" key="2">
    <citation type="journal article" date="2015" name="Fish Shellfish Immunol.">
        <title>Early steps in the European eel (Anguilla anguilla)-Vibrio vulnificus interaction in the gills: Role of the RtxA13 toxin.</title>
        <authorList>
            <person name="Callol A."/>
            <person name="Pajuelo D."/>
            <person name="Ebbesson L."/>
            <person name="Teles M."/>
            <person name="MacKenzie S."/>
            <person name="Amaro C."/>
        </authorList>
    </citation>
    <scope>NUCLEOTIDE SEQUENCE</scope>
</reference>